<dbReference type="InterPro" id="IPR051401">
    <property type="entry name" value="GtrA_CellWall_Glycosyl"/>
</dbReference>
<comment type="similarity">
    <text evidence="2">Belongs to the GtrA family.</text>
</comment>
<accession>A0A1S1PNZ4</accession>
<keyword evidence="9" id="KW-1185">Reference proteome</keyword>
<feature type="domain" description="GtrA/DPMS transmembrane" evidence="7">
    <location>
        <begin position="19"/>
        <end position="140"/>
    </location>
</feature>
<dbReference type="GO" id="GO:0000271">
    <property type="term" value="P:polysaccharide biosynthetic process"/>
    <property type="evidence" value="ECO:0007669"/>
    <property type="project" value="InterPro"/>
</dbReference>
<comment type="subcellular location">
    <subcellularLocation>
        <location evidence="1">Membrane</location>
        <topology evidence="1">Multi-pass membrane protein</topology>
    </subcellularLocation>
</comment>
<dbReference type="AlphaFoldDB" id="A0A1S1PNZ4"/>
<dbReference type="Proteomes" id="UP000179769">
    <property type="component" value="Unassembled WGS sequence"/>
</dbReference>
<evidence type="ECO:0000256" key="6">
    <source>
        <dbReference type="SAM" id="Phobius"/>
    </source>
</evidence>
<dbReference type="InterPro" id="IPR007267">
    <property type="entry name" value="GtrA_DPMS_TM"/>
</dbReference>
<organism evidence="8 9">
    <name type="scientific">Parafrankia soli</name>
    <dbReference type="NCBI Taxonomy" id="2599596"/>
    <lineage>
        <taxon>Bacteria</taxon>
        <taxon>Bacillati</taxon>
        <taxon>Actinomycetota</taxon>
        <taxon>Actinomycetes</taxon>
        <taxon>Frankiales</taxon>
        <taxon>Frankiaceae</taxon>
        <taxon>Parafrankia</taxon>
    </lineage>
</organism>
<name>A0A1S1PNZ4_9ACTN</name>
<evidence type="ECO:0000313" key="9">
    <source>
        <dbReference type="Proteomes" id="UP000179769"/>
    </source>
</evidence>
<protein>
    <submittedName>
        <fullName evidence="8">Polysaccharide synthesis protein GtrA</fullName>
    </submittedName>
</protein>
<comment type="caution">
    <text evidence="8">The sequence shown here is derived from an EMBL/GenBank/DDBJ whole genome shotgun (WGS) entry which is preliminary data.</text>
</comment>
<keyword evidence="5 6" id="KW-0472">Membrane</keyword>
<proteinExistence type="inferred from homology"/>
<dbReference type="GO" id="GO:0005886">
    <property type="term" value="C:plasma membrane"/>
    <property type="evidence" value="ECO:0007669"/>
    <property type="project" value="TreeGrafter"/>
</dbReference>
<evidence type="ECO:0000256" key="4">
    <source>
        <dbReference type="ARBA" id="ARBA00022989"/>
    </source>
</evidence>
<evidence type="ECO:0000256" key="2">
    <source>
        <dbReference type="ARBA" id="ARBA00009399"/>
    </source>
</evidence>
<sequence length="165" mass="17949">MSHRVPRSPLQVLIHEVGKFGVVGAVCYVIDFAVSNLCHTLLGMGPLSAKTVSTVVAATCSYVGNRQWSFNHRARTGLRREYTLFVILNAVGLAIALACLGFAKYVLHLEGVLAFNLFGNVLGTGLGTVFRFWAYKKYVFLHPDHPKVAVPPVKADRVPEPAGQA</sequence>
<dbReference type="EMBL" id="MAXA01000251">
    <property type="protein sequence ID" value="OHV21624.1"/>
    <property type="molecule type" value="Genomic_DNA"/>
</dbReference>
<evidence type="ECO:0000256" key="1">
    <source>
        <dbReference type="ARBA" id="ARBA00004141"/>
    </source>
</evidence>
<evidence type="ECO:0000256" key="5">
    <source>
        <dbReference type="ARBA" id="ARBA00023136"/>
    </source>
</evidence>
<evidence type="ECO:0000256" key="3">
    <source>
        <dbReference type="ARBA" id="ARBA00022692"/>
    </source>
</evidence>
<evidence type="ECO:0000259" key="7">
    <source>
        <dbReference type="Pfam" id="PF04138"/>
    </source>
</evidence>
<evidence type="ECO:0000313" key="8">
    <source>
        <dbReference type="EMBL" id="OHV21624.1"/>
    </source>
</evidence>
<reference evidence="9" key="1">
    <citation type="submission" date="2016-07" db="EMBL/GenBank/DDBJ databases">
        <title>Frankia sp. NRRL B-16219 Genome sequencing.</title>
        <authorList>
            <person name="Ghodhbane-Gtari F."/>
            <person name="Swanson E."/>
            <person name="Gueddou A."/>
            <person name="Louati M."/>
            <person name="Nouioui I."/>
            <person name="Hezbri K."/>
            <person name="Abebe-Akele F."/>
            <person name="Simpson S."/>
            <person name="Morris K."/>
            <person name="Thomas K."/>
            <person name="Gtari M."/>
            <person name="Tisa L.S."/>
        </authorList>
    </citation>
    <scope>NUCLEOTIDE SEQUENCE [LARGE SCALE GENOMIC DNA]</scope>
    <source>
        <strain evidence="9">NRRL B-16219</strain>
    </source>
</reference>
<dbReference type="PANTHER" id="PTHR38459">
    <property type="entry name" value="PROPHAGE BACTOPRENOL-LINKED GLUCOSE TRANSLOCASE HOMOLOG"/>
    <property type="match status" value="1"/>
</dbReference>
<keyword evidence="4 6" id="KW-1133">Transmembrane helix</keyword>
<feature type="transmembrane region" description="Helical" evidence="6">
    <location>
        <begin position="82"/>
        <end position="107"/>
    </location>
</feature>
<gene>
    <name evidence="8" type="ORF">BBK14_26205</name>
</gene>
<keyword evidence="3 6" id="KW-0812">Transmembrane</keyword>
<dbReference type="Pfam" id="PF04138">
    <property type="entry name" value="GtrA_DPMS_TM"/>
    <property type="match status" value="1"/>
</dbReference>
<dbReference type="PANTHER" id="PTHR38459:SF1">
    <property type="entry name" value="PROPHAGE BACTOPRENOL-LINKED GLUCOSE TRANSLOCASE HOMOLOG"/>
    <property type="match status" value="1"/>
</dbReference>
<feature type="transmembrane region" description="Helical" evidence="6">
    <location>
        <begin position="113"/>
        <end position="134"/>
    </location>
</feature>